<name>A0A9J2PEC1_ASCLU</name>
<reference evidence="2" key="1">
    <citation type="submission" date="2023-03" db="UniProtKB">
        <authorList>
            <consortium name="WormBaseParasite"/>
        </authorList>
    </citation>
    <scope>IDENTIFICATION</scope>
</reference>
<evidence type="ECO:0000313" key="1">
    <source>
        <dbReference type="Proteomes" id="UP000036681"/>
    </source>
</evidence>
<proteinExistence type="predicted"/>
<keyword evidence="1" id="KW-1185">Reference proteome</keyword>
<accession>A0A9J2PEC1</accession>
<organism evidence="1 2">
    <name type="scientific">Ascaris lumbricoides</name>
    <name type="common">Giant roundworm</name>
    <dbReference type="NCBI Taxonomy" id="6252"/>
    <lineage>
        <taxon>Eukaryota</taxon>
        <taxon>Metazoa</taxon>
        <taxon>Ecdysozoa</taxon>
        <taxon>Nematoda</taxon>
        <taxon>Chromadorea</taxon>
        <taxon>Rhabditida</taxon>
        <taxon>Spirurina</taxon>
        <taxon>Ascaridomorpha</taxon>
        <taxon>Ascaridoidea</taxon>
        <taxon>Ascarididae</taxon>
        <taxon>Ascaris</taxon>
    </lineage>
</organism>
<evidence type="ECO:0000313" key="2">
    <source>
        <dbReference type="WBParaSite" id="ALUE_0000826201-mRNA-1"/>
    </source>
</evidence>
<protein>
    <submittedName>
        <fullName evidence="2">Uncharacterized protein</fullName>
    </submittedName>
</protein>
<dbReference type="Proteomes" id="UP000036681">
    <property type="component" value="Unplaced"/>
</dbReference>
<sequence length="139" mass="15305">MVLSQHSPVAAKPIYYDGLSNQKTLGGAYKSVQTILSKPPPARHHAPSTYGAMGFGSGQPYVENASMKQVRNMYPIEAKNGMKVDTNPNKLAVAVFLIEAVLPSNRSLLGERYMEIVFIRKPWIMAFGESETNHLIAIL</sequence>
<dbReference type="AlphaFoldDB" id="A0A9J2PEC1"/>
<dbReference type="WBParaSite" id="ALUE_0000826201-mRNA-1">
    <property type="protein sequence ID" value="ALUE_0000826201-mRNA-1"/>
    <property type="gene ID" value="ALUE_0000826201"/>
</dbReference>